<feature type="transmembrane region" description="Helical" evidence="1">
    <location>
        <begin position="91"/>
        <end position="107"/>
    </location>
</feature>
<evidence type="ECO:0000313" key="4">
    <source>
        <dbReference type="Proteomes" id="UP000649829"/>
    </source>
</evidence>
<feature type="chain" id="PRO_5036788622" evidence="2">
    <location>
        <begin position="20"/>
        <end position="195"/>
    </location>
</feature>
<dbReference type="EMBL" id="BMLF01000001">
    <property type="protein sequence ID" value="GGL98476.1"/>
    <property type="molecule type" value="Genomic_DNA"/>
</dbReference>
<accession>A0A917SW54</accession>
<feature type="transmembrane region" description="Helical" evidence="1">
    <location>
        <begin position="176"/>
        <end position="194"/>
    </location>
</feature>
<dbReference type="AlphaFoldDB" id="A0A917SW54"/>
<proteinExistence type="predicted"/>
<evidence type="ECO:0000256" key="1">
    <source>
        <dbReference type="SAM" id="Phobius"/>
    </source>
</evidence>
<sequence>MKFLPPAIALTLLAGPAFAHLPPGEYGSFAAGLSHPLFGPDHVLAMVSVGLWAGMLGGRARLSVPAAFLSLMLLGFLMALGGLALPFVEPMILASIVVLGLLVATAARLDARAGAALVGVFALFHGHAHGGELGSAGALSFGLGFVLATAALHAAGIGLGLGLERAGRRIGRAGPLLTRGLGAVTAIAGLGLAFG</sequence>
<gene>
    <name evidence="3" type="primary">hupE</name>
    <name evidence="3" type="ORF">GCM10011534_20540</name>
</gene>
<dbReference type="Pfam" id="PF04955">
    <property type="entry name" value="HupE_UreJ"/>
    <property type="match status" value="1"/>
</dbReference>
<feature type="transmembrane region" description="Helical" evidence="1">
    <location>
        <begin position="43"/>
        <end position="60"/>
    </location>
</feature>
<keyword evidence="1" id="KW-0472">Membrane</keyword>
<dbReference type="PIRSF" id="PIRSF016919">
    <property type="entry name" value="HupE_UreJ"/>
    <property type="match status" value="1"/>
</dbReference>
<keyword evidence="4" id="KW-1185">Reference proteome</keyword>
<keyword evidence="1" id="KW-0812">Transmembrane</keyword>
<evidence type="ECO:0000313" key="3">
    <source>
        <dbReference type="EMBL" id="GGL98476.1"/>
    </source>
</evidence>
<comment type="caution">
    <text evidence="3">The sequence shown here is derived from an EMBL/GenBank/DDBJ whole genome shotgun (WGS) entry which is preliminary data.</text>
</comment>
<feature type="transmembrane region" description="Helical" evidence="1">
    <location>
        <begin position="114"/>
        <end position="130"/>
    </location>
</feature>
<keyword evidence="1" id="KW-1133">Transmembrane helix</keyword>
<reference evidence="3" key="2">
    <citation type="submission" date="2020-09" db="EMBL/GenBank/DDBJ databases">
        <authorList>
            <person name="Sun Q."/>
            <person name="Zhou Y."/>
        </authorList>
    </citation>
    <scope>NUCLEOTIDE SEQUENCE</scope>
    <source>
        <strain evidence="3">CGMCC 1.6293</strain>
    </source>
</reference>
<evidence type="ECO:0000256" key="2">
    <source>
        <dbReference type="SAM" id="SignalP"/>
    </source>
</evidence>
<reference evidence="3" key="1">
    <citation type="journal article" date="2014" name="Int. J. Syst. Evol. Microbiol.">
        <title>Complete genome sequence of Corynebacterium casei LMG S-19264T (=DSM 44701T), isolated from a smear-ripened cheese.</title>
        <authorList>
            <consortium name="US DOE Joint Genome Institute (JGI-PGF)"/>
            <person name="Walter F."/>
            <person name="Albersmeier A."/>
            <person name="Kalinowski J."/>
            <person name="Ruckert C."/>
        </authorList>
    </citation>
    <scope>NUCLEOTIDE SEQUENCE</scope>
    <source>
        <strain evidence="3">CGMCC 1.6293</strain>
    </source>
</reference>
<dbReference type="Proteomes" id="UP000649829">
    <property type="component" value="Unassembled WGS sequence"/>
</dbReference>
<dbReference type="RefSeq" id="WP_028288033.1">
    <property type="nucleotide sequence ID" value="NZ_BMLF01000001.1"/>
</dbReference>
<feature type="transmembrane region" description="Helical" evidence="1">
    <location>
        <begin position="136"/>
        <end position="164"/>
    </location>
</feature>
<name>A0A917SW54_9RHOB</name>
<feature type="signal peptide" evidence="2">
    <location>
        <begin position="1"/>
        <end position="19"/>
    </location>
</feature>
<keyword evidence="2" id="KW-0732">Signal</keyword>
<feature type="transmembrane region" description="Helical" evidence="1">
    <location>
        <begin position="67"/>
        <end position="85"/>
    </location>
</feature>
<protein>
    <submittedName>
        <fullName evidence="3">Protein hupE</fullName>
    </submittedName>
</protein>
<dbReference type="InterPro" id="IPR007038">
    <property type="entry name" value="HupE_UreJ"/>
</dbReference>
<organism evidence="3 4">
    <name type="scientific">Pseudooceanicola nanhaiensis</name>
    <dbReference type="NCBI Taxonomy" id="375761"/>
    <lineage>
        <taxon>Bacteria</taxon>
        <taxon>Pseudomonadati</taxon>
        <taxon>Pseudomonadota</taxon>
        <taxon>Alphaproteobacteria</taxon>
        <taxon>Rhodobacterales</taxon>
        <taxon>Paracoccaceae</taxon>
        <taxon>Pseudooceanicola</taxon>
    </lineage>
</organism>